<evidence type="ECO:0000313" key="2">
    <source>
        <dbReference type="EMBL" id="GEP42576.1"/>
    </source>
</evidence>
<evidence type="ECO:0000313" key="3">
    <source>
        <dbReference type="Proteomes" id="UP000321577"/>
    </source>
</evidence>
<dbReference type="AlphaFoldDB" id="A0A512M763"/>
<comment type="caution">
    <text evidence="2">The sequence shown here is derived from an EMBL/GenBank/DDBJ whole genome shotgun (WGS) entry which is preliminary data.</text>
</comment>
<dbReference type="RefSeq" id="WP_146850170.1">
    <property type="nucleotide sequence ID" value="NZ_BKAG01000010.1"/>
</dbReference>
<keyword evidence="1" id="KW-0732">Signal</keyword>
<reference evidence="2 3" key="1">
    <citation type="submission" date="2019-07" db="EMBL/GenBank/DDBJ databases">
        <title>Whole genome shotgun sequence of Brevifollis gellanilyticus NBRC 108608.</title>
        <authorList>
            <person name="Hosoyama A."/>
            <person name="Uohara A."/>
            <person name="Ohji S."/>
            <person name="Ichikawa N."/>
        </authorList>
    </citation>
    <scope>NUCLEOTIDE SEQUENCE [LARGE SCALE GENOMIC DNA]</scope>
    <source>
        <strain evidence="2 3">NBRC 108608</strain>
    </source>
</reference>
<dbReference type="OrthoDB" id="198327at2"/>
<evidence type="ECO:0008006" key="4">
    <source>
        <dbReference type="Google" id="ProtNLM"/>
    </source>
</evidence>
<name>A0A512M763_9BACT</name>
<keyword evidence="3" id="KW-1185">Reference proteome</keyword>
<organism evidence="2 3">
    <name type="scientific">Brevifollis gellanilyticus</name>
    <dbReference type="NCBI Taxonomy" id="748831"/>
    <lineage>
        <taxon>Bacteria</taxon>
        <taxon>Pseudomonadati</taxon>
        <taxon>Verrucomicrobiota</taxon>
        <taxon>Verrucomicrobiia</taxon>
        <taxon>Verrucomicrobiales</taxon>
        <taxon>Verrucomicrobiaceae</taxon>
    </lineage>
</organism>
<dbReference type="PROSITE" id="PS51257">
    <property type="entry name" value="PROKAR_LIPOPROTEIN"/>
    <property type="match status" value="1"/>
</dbReference>
<sequence length="179" mass="20556">MSRILRHLPLALLALASLVLTSCQTGSGGPTDPASLQQIEYRRLSIASEPPGNYYVGRRFHIDKLHFWGYVRRPGESWDKSRLVVMNERFTRQPDRLPEMPSGDGGSYGSDHNTEYRLWGYFSGRKVYDPNSNMVLPEFMLQRYEVKNASPGWLFRPNEKFDGVHLFRGEIGSTPGKRY</sequence>
<proteinExistence type="predicted"/>
<gene>
    <name evidence="2" type="ORF">BGE01nite_18670</name>
</gene>
<dbReference type="EMBL" id="BKAG01000010">
    <property type="protein sequence ID" value="GEP42576.1"/>
    <property type="molecule type" value="Genomic_DNA"/>
</dbReference>
<accession>A0A512M763</accession>
<feature type="signal peptide" evidence="1">
    <location>
        <begin position="1"/>
        <end position="22"/>
    </location>
</feature>
<dbReference type="Proteomes" id="UP000321577">
    <property type="component" value="Unassembled WGS sequence"/>
</dbReference>
<feature type="chain" id="PRO_5021949098" description="Lipoprotein" evidence="1">
    <location>
        <begin position="23"/>
        <end position="179"/>
    </location>
</feature>
<protein>
    <recommendedName>
        <fullName evidence="4">Lipoprotein</fullName>
    </recommendedName>
</protein>
<evidence type="ECO:0000256" key="1">
    <source>
        <dbReference type="SAM" id="SignalP"/>
    </source>
</evidence>